<name>A0A510UJX0_ALIFS</name>
<protein>
    <submittedName>
        <fullName evidence="2">Halovibrin HvnA</fullName>
    </submittedName>
</protein>
<dbReference type="Proteomes" id="UP000321787">
    <property type="component" value="Unassembled WGS sequence"/>
</dbReference>
<reference evidence="3 5" key="2">
    <citation type="submission" date="2019-11" db="EMBL/GenBank/DDBJ databases">
        <title>Using colonization assays and comparative genomics to discover symbiosis behaviors and factors in Vibrio fischeri.</title>
        <authorList>
            <person name="Bongrand C."/>
            <person name="Moriano-Gutierrez S."/>
            <person name="Arevalo P."/>
            <person name="Mcfall-Ngai M."/>
            <person name="Visick K."/>
            <person name="Polz M.F."/>
            <person name="Ruby E.G."/>
        </authorList>
    </citation>
    <scope>NUCLEOTIDE SEQUENCE [LARGE SCALE GENOMIC DNA]</scope>
    <source>
        <strain evidence="3">Emors.4.1</strain>
        <strain evidence="5">emors.4.1</strain>
    </source>
</reference>
<reference evidence="2 4" key="1">
    <citation type="submission" date="2019-07" db="EMBL/GenBank/DDBJ databases">
        <title>Whole genome shotgun sequence of Aliivibrio fischeri NBRC 101058.</title>
        <authorList>
            <person name="Hosoyama A."/>
            <person name="Uohara A."/>
            <person name="Ohji S."/>
            <person name="Ichikawa N."/>
        </authorList>
    </citation>
    <scope>NUCLEOTIDE SEQUENCE [LARGE SCALE GENOMIC DNA]</scope>
    <source>
        <strain evidence="2 4">NBRC 101058</strain>
    </source>
</reference>
<dbReference type="EMBL" id="BJTZ01000021">
    <property type="protein sequence ID" value="GEK14913.1"/>
    <property type="molecule type" value="Genomic_DNA"/>
</dbReference>
<organism evidence="2 4">
    <name type="scientific">Aliivibrio fischeri</name>
    <name type="common">Vibrio fischeri</name>
    <dbReference type="NCBI Taxonomy" id="668"/>
    <lineage>
        <taxon>Bacteria</taxon>
        <taxon>Pseudomonadati</taxon>
        <taxon>Pseudomonadota</taxon>
        <taxon>Gammaproteobacteria</taxon>
        <taxon>Vibrionales</taxon>
        <taxon>Vibrionaceae</taxon>
        <taxon>Aliivibrio</taxon>
    </lineage>
</organism>
<evidence type="ECO:0000313" key="3">
    <source>
        <dbReference type="EMBL" id="MUK50489.1"/>
    </source>
</evidence>
<gene>
    <name evidence="2" type="primary">hvnA</name>
    <name evidence="2" type="ORF">AFI02nite_29490</name>
    <name evidence="3" type="ORF">GNP88_15130</name>
</gene>
<feature type="chain" id="PRO_5036131318" evidence="1">
    <location>
        <begin position="25"/>
        <end position="303"/>
    </location>
</feature>
<evidence type="ECO:0000313" key="2">
    <source>
        <dbReference type="EMBL" id="GEK14913.1"/>
    </source>
</evidence>
<keyword evidence="1" id="KW-0732">Signal</keyword>
<accession>A0A510UJX0</accession>
<feature type="signal peptide" evidence="1">
    <location>
        <begin position="1"/>
        <end position="24"/>
    </location>
</feature>
<evidence type="ECO:0000256" key="1">
    <source>
        <dbReference type="SAM" id="SignalP"/>
    </source>
</evidence>
<sequence>MEYIMKFIKLISWFVLPLSLSVLANDASDNAASRSNSVITQQQGDSLVQALRNDYNDTSQDCNGSPAFLCSGITFRGNEPGNYHVWNPSPNAINSGGVSFSYLRKDSKYSKLAYGYDSGYIMYQIFGAPSDKIDLDYLCFFPIDAATNTRAQNGCGTYPGVSGSQSCDEQGIYTANAWKTHYSNGNGSHTHQCSFNLRENAGSDTTQNFAEGIKSMATIANESFGTQNELRLAVWPQNIGDILPVQAFFYTADSGSHGRDEAQIYQKDFYGETNIAIPVIKMTLPDNKNQDAQFTFSINDQAI</sequence>
<proteinExistence type="predicted"/>
<dbReference type="Proteomes" id="UP000448038">
    <property type="component" value="Unassembled WGS sequence"/>
</dbReference>
<dbReference type="EMBL" id="WOBN01000023">
    <property type="protein sequence ID" value="MUK50489.1"/>
    <property type="molecule type" value="Genomic_DNA"/>
</dbReference>
<comment type="caution">
    <text evidence="2">The sequence shown here is derived from an EMBL/GenBank/DDBJ whole genome shotgun (WGS) entry which is preliminary data.</text>
</comment>
<dbReference type="AlphaFoldDB" id="A0A510UJX0"/>
<evidence type="ECO:0000313" key="5">
    <source>
        <dbReference type="Proteomes" id="UP000448038"/>
    </source>
</evidence>
<evidence type="ECO:0000313" key="4">
    <source>
        <dbReference type="Proteomes" id="UP000321787"/>
    </source>
</evidence>